<dbReference type="InterPro" id="IPR036511">
    <property type="entry name" value="TGT-like_sf"/>
</dbReference>
<name>A0A914CMZ7_9BILA</name>
<dbReference type="PANTHER" id="PTHR43530:SF1">
    <property type="entry name" value="QUEUINE TRNA-RIBOSYLTRANSFERASE CATALYTIC SUBUNIT 1"/>
    <property type="match status" value="1"/>
</dbReference>
<reference evidence="4" key="1">
    <citation type="submission" date="2022-11" db="UniProtKB">
        <authorList>
            <consortium name="WormBaseParasite"/>
        </authorList>
    </citation>
    <scope>IDENTIFICATION</scope>
</reference>
<evidence type="ECO:0000256" key="1">
    <source>
        <dbReference type="ARBA" id="ARBA00022833"/>
    </source>
</evidence>
<dbReference type="Pfam" id="PF01702">
    <property type="entry name" value="TGT"/>
    <property type="match status" value="1"/>
</dbReference>
<dbReference type="Proteomes" id="UP000887540">
    <property type="component" value="Unplaced"/>
</dbReference>
<dbReference type="GO" id="GO:0008479">
    <property type="term" value="F:tRNA-guanosine(34) queuine transglycosylase activity"/>
    <property type="evidence" value="ECO:0007669"/>
    <property type="project" value="TreeGrafter"/>
</dbReference>
<dbReference type="AlphaFoldDB" id="A0A914CMZ7"/>
<dbReference type="NCBIfam" id="TIGR00449">
    <property type="entry name" value="tgt_general"/>
    <property type="match status" value="1"/>
</dbReference>
<dbReference type="PANTHER" id="PTHR43530">
    <property type="entry name" value="QUEUINE TRNA-RIBOSYLTRANSFERASE CATALYTIC SUBUNIT 1"/>
    <property type="match status" value="1"/>
</dbReference>
<evidence type="ECO:0000313" key="4">
    <source>
        <dbReference type="WBParaSite" id="ACRNAN_scaffold12123.g29327.t1"/>
    </source>
</evidence>
<evidence type="ECO:0000313" key="3">
    <source>
        <dbReference type="Proteomes" id="UP000887540"/>
    </source>
</evidence>
<organism evidence="3 4">
    <name type="scientific">Acrobeloides nanus</name>
    <dbReference type="NCBI Taxonomy" id="290746"/>
    <lineage>
        <taxon>Eukaryota</taxon>
        <taxon>Metazoa</taxon>
        <taxon>Ecdysozoa</taxon>
        <taxon>Nematoda</taxon>
        <taxon>Chromadorea</taxon>
        <taxon>Rhabditida</taxon>
        <taxon>Tylenchina</taxon>
        <taxon>Cephalobomorpha</taxon>
        <taxon>Cephaloboidea</taxon>
        <taxon>Cephalobidae</taxon>
        <taxon>Acrobeloides</taxon>
    </lineage>
</organism>
<protein>
    <submittedName>
        <fullName evidence="4">tRNA-guanine(15) transglycosylase-like domain-containing protein</fullName>
    </submittedName>
</protein>
<dbReference type="InterPro" id="IPR002616">
    <property type="entry name" value="tRNA_ribo_trans-like"/>
</dbReference>
<feature type="domain" description="tRNA-guanine(15) transglycosylase-like" evidence="2">
    <location>
        <begin position="1"/>
        <end position="175"/>
    </location>
</feature>
<dbReference type="GO" id="GO:0005829">
    <property type="term" value="C:cytosol"/>
    <property type="evidence" value="ECO:0007669"/>
    <property type="project" value="TreeGrafter"/>
</dbReference>
<sequence>MKGILPEQLLEADCQILLCNTYHLGHRPGHELVKKAGGLHKFMNWPRSILTDSGGFQMVSLSELMSVTEEGVRFKSPHTGEMMVLTPEHSIEIQQALGADIMMQLDHVVHVLTTGDIIPEAMARSIRWLDRCNEAHTRKDQALFPIIQGGLDLELRKECADEMVKRANVGIAIGG</sequence>
<dbReference type="GO" id="GO:0006400">
    <property type="term" value="P:tRNA modification"/>
    <property type="evidence" value="ECO:0007669"/>
    <property type="project" value="InterPro"/>
</dbReference>
<keyword evidence="1" id="KW-0862">Zinc</keyword>
<dbReference type="SUPFAM" id="SSF51713">
    <property type="entry name" value="tRNA-guanine transglycosylase"/>
    <property type="match status" value="1"/>
</dbReference>
<proteinExistence type="predicted"/>
<dbReference type="WBParaSite" id="ACRNAN_scaffold12123.g29327.t1">
    <property type="protein sequence ID" value="ACRNAN_scaffold12123.g29327.t1"/>
    <property type="gene ID" value="ACRNAN_scaffold12123.g29327"/>
</dbReference>
<keyword evidence="3" id="KW-1185">Reference proteome</keyword>
<accession>A0A914CMZ7</accession>
<dbReference type="Gene3D" id="3.20.20.105">
    <property type="entry name" value="Queuine tRNA-ribosyltransferase-like"/>
    <property type="match status" value="1"/>
</dbReference>
<evidence type="ECO:0000259" key="2">
    <source>
        <dbReference type="Pfam" id="PF01702"/>
    </source>
</evidence>